<feature type="domain" description="Elongation factor G-binding protein C-terminal treble-clef zinc-finger" evidence="1">
    <location>
        <begin position="9"/>
        <end position="160"/>
    </location>
</feature>
<keyword evidence="3" id="KW-1185">Reference proteome</keyword>
<sequence length="164" mass="17949">MLPLTPATIKGSFVNASRKVVADITLPKSFDEIDWSAQDFLGWTDPKMKRRAYVVVPVDDGEPVGIVLRQADVPPTRRAQCSWCRDVTLPNEVVLFSAQRAGASGRNGNTIATWVCADFQCSVNVRKLPSMAYIGFDVDAARLERMAMLRTRSAGFVSEVLAAG</sequence>
<accession>A0A1B1BQ05</accession>
<evidence type="ECO:0000313" key="2">
    <source>
        <dbReference type="EMBL" id="ANP74463.1"/>
    </source>
</evidence>
<keyword evidence="2" id="KW-0251">Elongation factor</keyword>
<reference evidence="2 3" key="1">
    <citation type="submission" date="2016-06" db="EMBL/GenBank/DDBJ databases">
        <title>Genome sequencing of Cryobacterium arcticum PAMC 27867.</title>
        <authorList>
            <person name="Lee J."/>
            <person name="Kim O.-S."/>
        </authorList>
    </citation>
    <scope>NUCLEOTIDE SEQUENCE [LARGE SCALE GENOMIC DNA]</scope>
    <source>
        <strain evidence="2 3">PAMC 27867</strain>
    </source>
</reference>
<evidence type="ECO:0000313" key="3">
    <source>
        <dbReference type="Proteomes" id="UP000092582"/>
    </source>
</evidence>
<dbReference type="KEGG" id="cart:PA27867_3541"/>
<keyword evidence="2" id="KW-0648">Protein biosynthesis</keyword>
<protein>
    <submittedName>
        <fullName evidence="2">Translation elongation factor</fullName>
    </submittedName>
</protein>
<dbReference type="InterPro" id="IPR032330">
    <property type="entry name" value="EF-G-binding_C"/>
</dbReference>
<name>A0A1B1BQ05_9MICO</name>
<dbReference type="RefSeq" id="WP_066598391.1">
    <property type="nucleotide sequence ID" value="NZ_CP016282.1"/>
</dbReference>
<dbReference type="EMBL" id="CP016282">
    <property type="protein sequence ID" value="ANP74463.1"/>
    <property type="molecule type" value="Genomic_DNA"/>
</dbReference>
<dbReference type="GO" id="GO:0003746">
    <property type="term" value="F:translation elongation factor activity"/>
    <property type="evidence" value="ECO:0007669"/>
    <property type="project" value="UniProtKB-KW"/>
</dbReference>
<dbReference type="Proteomes" id="UP000092582">
    <property type="component" value="Chromosome 1"/>
</dbReference>
<dbReference type="OrthoDB" id="4171838at2"/>
<dbReference type="Pfam" id="PF16571">
    <property type="entry name" value="FBP_C"/>
    <property type="match status" value="1"/>
</dbReference>
<evidence type="ECO:0000259" key="1">
    <source>
        <dbReference type="Pfam" id="PF16571"/>
    </source>
</evidence>
<organism evidence="2 3">
    <name type="scientific">Cryobacterium arcticum</name>
    <dbReference type="NCBI Taxonomy" id="670052"/>
    <lineage>
        <taxon>Bacteria</taxon>
        <taxon>Bacillati</taxon>
        <taxon>Actinomycetota</taxon>
        <taxon>Actinomycetes</taxon>
        <taxon>Micrococcales</taxon>
        <taxon>Microbacteriaceae</taxon>
        <taxon>Cryobacterium</taxon>
    </lineage>
</organism>
<gene>
    <name evidence="2" type="ORF">PA27867_3541</name>
</gene>
<dbReference type="AlphaFoldDB" id="A0A1B1BQ05"/>
<proteinExistence type="predicted"/>
<dbReference type="STRING" id="670052.PA27867_3541"/>